<comment type="similarity">
    <text evidence="3 6">Belongs to the MoeA family.</text>
</comment>
<organism evidence="8 9">
    <name type="scientific">Rufibacter hautae</name>
    <dbReference type="NCBI Taxonomy" id="2595005"/>
    <lineage>
        <taxon>Bacteria</taxon>
        <taxon>Pseudomonadati</taxon>
        <taxon>Bacteroidota</taxon>
        <taxon>Cytophagia</taxon>
        <taxon>Cytophagales</taxon>
        <taxon>Hymenobacteraceae</taxon>
        <taxon>Rufibacter</taxon>
    </lineage>
</organism>
<dbReference type="UniPathway" id="UPA00344"/>
<dbReference type="Gene3D" id="3.90.105.10">
    <property type="entry name" value="Molybdopterin biosynthesis moea protein, domain 2"/>
    <property type="match status" value="1"/>
</dbReference>
<proteinExistence type="inferred from homology"/>
<dbReference type="Proteomes" id="UP000324133">
    <property type="component" value="Unassembled WGS sequence"/>
</dbReference>
<dbReference type="Pfam" id="PF00994">
    <property type="entry name" value="MoCF_biosynth"/>
    <property type="match status" value="1"/>
</dbReference>
<dbReference type="Gene3D" id="2.40.340.10">
    <property type="entry name" value="MoeA, C-terminal, domain IV"/>
    <property type="match status" value="1"/>
</dbReference>
<dbReference type="InterPro" id="IPR038987">
    <property type="entry name" value="MoeA-like"/>
</dbReference>
<dbReference type="SUPFAM" id="SSF53218">
    <property type="entry name" value="Molybdenum cofactor biosynthesis proteins"/>
    <property type="match status" value="1"/>
</dbReference>
<evidence type="ECO:0000256" key="3">
    <source>
        <dbReference type="ARBA" id="ARBA00010763"/>
    </source>
</evidence>
<evidence type="ECO:0000313" key="9">
    <source>
        <dbReference type="Proteomes" id="UP000324133"/>
    </source>
</evidence>
<dbReference type="InterPro" id="IPR005111">
    <property type="entry name" value="MoeA_C_domain_IV"/>
</dbReference>
<dbReference type="GO" id="GO:0005829">
    <property type="term" value="C:cytosol"/>
    <property type="evidence" value="ECO:0007669"/>
    <property type="project" value="TreeGrafter"/>
</dbReference>
<dbReference type="PANTHER" id="PTHR10192:SF5">
    <property type="entry name" value="GEPHYRIN"/>
    <property type="match status" value="1"/>
</dbReference>
<evidence type="ECO:0000259" key="7">
    <source>
        <dbReference type="SMART" id="SM00852"/>
    </source>
</evidence>
<keyword evidence="6" id="KW-0500">Molybdenum</keyword>
<name>A0A5B6TCP1_9BACT</name>
<evidence type="ECO:0000256" key="5">
    <source>
        <dbReference type="ARBA" id="ARBA00047317"/>
    </source>
</evidence>
<dbReference type="Gene3D" id="3.40.980.10">
    <property type="entry name" value="MoaB/Mog-like domain"/>
    <property type="match status" value="1"/>
</dbReference>
<dbReference type="EMBL" id="VKKY01000002">
    <property type="protein sequence ID" value="KAA3438229.1"/>
    <property type="molecule type" value="Genomic_DNA"/>
</dbReference>
<protein>
    <recommendedName>
        <fullName evidence="6">Molybdopterin molybdenumtransferase</fullName>
        <ecNumber evidence="6">2.10.1.1</ecNumber>
    </recommendedName>
</protein>
<keyword evidence="6" id="KW-0479">Metal-binding</keyword>
<dbReference type="AlphaFoldDB" id="A0A5B6TCP1"/>
<evidence type="ECO:0000313" key="8">
    <source>
        <dbReference type="EMBL" id="KAA3438229.1"/>
    </source>
</evidence>
<dbReference type="RefSeq" id="WP_149091288.1">
    <property type="nucleotide sequence ID" value="NZ_VKKY01000002.1"/>
</dbReference>
<dbReference type="InterPro" id="IPR036688">
    <property type="entry name" value="MoeA_C_domain_IV_sf"/>
</dbReference>
<dbReference type="InterPro" id="IPR036425">
    <property type="entry name" value="MoaB/Mog-like_dom_sf"/>
</dbReference>
<dbReference type="GO" id="GO:0006777">
    <property type="term" value="P:Mo-molybdopterin cofactor biosynthetic process"/>
    <property type="evidence" value="ECO:0007669"/>
    <property type="project" value="UniProtKB-UniRule"/>
</dbReference>
<dbReference type="GO" id="GO:0046872">
    <property type="term" value="F:metal ion binding"/>
    <property type="evidence" value="ECO:0007669"/>
    <property type="project" value="UniProtKB-UniRule"/>
</dbReference>
<dbReference type="NCBIfam" id="NF045515">
    <property type="entry name" value="Glp_gephyrin"/>
    <property type="match status" value="1"/>
</dbReference>
<keyword evidence="6" id="KW-0460">Magnesium</keyword>
<comment type="function">
    <text evidence="1 6">Catalyzes the insertion of molybdate into adenylated molybdopterin with the concomitant release of AMP.</text>
</comment>
<comment type="pathway">
    <text evidence="2 6">Cofactor biosynthesis; molybdopterin biosynthesis.</text>
</comment>
<dbReference type="NCBIfam" id="TIGR00177">
    <property type="entry name" value="molyb_syn"/>
    <property type="match status" value="1"/>
</dbReference>
<dbReference type="GO" id="GO:0061599">
    <property type="term" value="F:molybdopterin molybdotransferase activity"/>
    <property type="evidence" value="ECO:0007669"/>
    <property type="project" value="UniProtKB-UniRule"/>
</dbReference>
<dbReference type="CDD" id="cd00887">
    <property type="entry name" value="MoeA"/>
    <property type="match status" value="1"/>
</dbReference>
<dbReference type="SUPFAM" id="SSF63867">
    <property type="entry name" value="MoeA C-terminal domain-like"/>
    <property type="match status" value="1"/>
</dbReference>
<sequence>MISVEEALQLVLQHKATLIIEEVDLWQSVGRVLAQEVVADRDFPPFDRVTMDGIAINAQTFAVGTKAFPIEQIQAAGAPQTTLQNPDHCIEIMTGAMLPANTDAVVPYEDCLLQDHTATVQAQQVVQGQNIHRQGSDKKAGEVLLSGGVQITPAIVGTLASVGLAKVKVYAMPKVAICSTGDELVEIQETPLPHQIRRSNAYMLAAALQQENIQASLHHLPDVPETMKASLEQIIAEHEVLLLSGAVSKGKFDFLPQVLEALGFTAVFHRIAQKPGKPMLFGTLPVNKVVFGLPGNPVSTFVCYQLFFRPWLRASLHLTPVTAFAQLALPISFRPALTYHLPVKLRNHEGLLQATPISNTGSGDLTSILEADGLLSLPPEPQTFPAGSAVPLTLL</sequence>
<dbReference type="InterPro" id="IPR001453">
    <property type="entry name" value="MoaB/Mog_dom"/>
</dbReference>
<dbReference type="PROSITE" id="PS01079">
    <property type="entry name" value="MOCF_BIOSYNTHESIS_2"/>
    <property type="match status" value="1"/>
</dbReference>
<dbReference type="SMART" id="SM00852">
    <property type="entry name" value="MoCF_biosynth"/>
    <property type="match status" value="1"/>
</dbReference>
<dbReference type="InterPro" id="IPR008284">
    <property type="entry name" value="MoCF_biosynth_CS"/>
</dbReference>
<dbReference type="SUPFAM" id="SSF63882">
    <property type="entry name" value="MoeA N-terminal region -like"/>
    <property type="match status" value="1"/>
</dbReference>
<evidence type="ECO:0000256" key="6">
    <source>
        <dbReference type="RuleBase" id="RU365090"/>
    </source>
</evidence>
<comment type="caution">
    <text evidence="8">The sequence shown here is derived from an EMBL/GenBank/DDBJ whole genome shotgun (WGS) entry which is preliminary data.</text>
</comment>
<gene>
    <name evidence="8" type="ORF">FOA19_13280</name>
</gene>
<keyword evidence="6 8" id="KW-0808">Transferase</keyword>
<feature type="domain" description="MoaB/Mog" evidence="7">
    <location>
        <begin position="176"/>
        <end position="314"/>
    </location>
</feature>
<reference evidence="8 9" key="1">
    <citation type="submission" date="2019-07" db="EMBL/GenBank/DDBJ databases">
        <title>Rufibacter sp. nov., isolated from lake sediment.</title>
        <authorList>
            <person name="Qu J.-H."/>
        </authorList>
    </citation>
    <scope>NUCLEOTIDE SEQUENCE [LARGE SCALE GENOMIC DNA]</scope>
    <source>
        <strain evidence="8 9">NBS58-1</strain>
    </source>
</reference>
<dbReference type="Pfam" id="PF03453">
    <property type="entry name" value="MoeA_N"/>
    <property type="match status" value="1"/>
</dbReference>
<dbReference type="PANTHER" id="PTHR10192">
    <property type="entry name" value="MOLYBDOPTERIN BIOSYNTHESIS PROTEIN"/>
    <property type="match status" value="1"/>
</dbReference>
<evidence type="ECO:0000256" key="4">
    <source>
        <dbReference type="ARBA" id="ARBA00023150"/>
    </source>
</evidence>
<dbReference type="OrthoDB" id="9804758at2"/>
<dbReference type="EC" id="2.10.1.1" evidence="6"/>
<dbReference type="Gene3D" id="2.170.190.11">
    <property type="entry name" value="Molybdopterin biosynthesis moea protein, domain 3"/>
    <property type="match status" value="1"/>
</dbReference>
<dbReference type="InterPro" id="IPR036135">
    <property type="entry name" value="MoeA_linker/N_sf"/>
</dbReference>
<accession>A0A5B6TCP1</accession>
<keyword evidence="9" id="KW-1185">Reference proteome</keyword>
<dbReference type="InterPro" id="IPR005110">
    <property type="entry name" value="MoeA_linker/N"/>
</dbReference>
<comment type="catalytic activity">
    <reaction evidence="5">
        <text>adenylyl-molybdopterin + molybdate = Mo-molybdopterin + AMP + H(+)</text>
        <dbReference type="Rhea" id="RHEA:35047"/>
        <dbReference type="ChEBI" id="CHEBI:15378"/>
        <dbReference type="ChEBI" id="CHEBI:36264"/>
        <dbReference type="ChEBI" id="CHEBI:62727"/>
        <dbReference type="ChEBI" id="CHEBI:71302"/>
        <dbReference type="ChEBI" id="CHEBI:456215"/>
        <dbReference type="EC" id="2.10.1.1"/>
    </reaction>
</comment>
<evidence type="ECO:0000256" key="1">
    <source>
        <dbReference type="ARBA" id="ARBA00002901"/>
    </source>
</evidence>
<dbReference type="Pfam" id="PF03454">
    <property type="entry name" value="MoeA_C"/>
    <property type="match status" value="1"/>
</dbReference>
<keyword evidence="4 6" id="KW-0501">Molybdenum cofactor biosynthesis</keyword>
<comment type="cofactor">
    <cofactor evidence="6">
        <name>Mg(2+)</name>
        <dbReference type="ChEBI" id="CHEBI:18420"/>
    </cofactor>
</comment>
<evidence type="ECO:0000256" key="2">
    <source>
        <dbReference type="ARBA" id="ARBA00005046"/>
    </source>
</evidence>